<dbReference type="PROSITE" id="PS50104">
    <property type="entry name" value="TIR"/>
    <property type="match status" value="1"/>
</dbReference>
<name>A0A935W329_9PROT</name>
<feature type="region of interest" description="Disordered" evidence="1">
    <location>
        <begin position="735"/>
        <end position="768"/>
    </location>
</feature>
<dbReference type="AlphaFoldDB" id="A0A935W329"/>
<sequence length="1125" mass="125207">MPYPAALGQRPLEVREAYAALEQYAADYGREPLLLLMHAAVAETLRADLLNLIRVNFLPGRRVDLSLEADVLFSPLSISLGGGYYRLDAQVRWHGLALLRSLYRDDSRPRERRVAELLWRYVQVMERRASRAGDPRLAEFLAIQRWVALAFLEPASAAHAFAEALREVGDAPPTALLRLGGLTSAIELPLASEQTLLAYARAMDALVSGDDERAQTLAQTLGEHEIRVGGVVLTPPARLWRQWQPPEGDEAAGRPDEASRHKVCLVLIGAGKKALPDRRVLDLDQAYRMIRTAVTGLAMDCLRLDDLRSADDSGGAVYQRLLDADLVVCDLSRYDDALAYLLGVRLALRPSRTLVVAEQSYRGTVGNLTQRLLRYETQDDGIAIEERARFVDRLRSIVSEEDHDYLRSDVYADGSLLPPESVDAGVAGKVSATVEIARREGSRARCLVLQAFGVQSALATGRSYSYDESYPIIREAADSLGLNCVRFDIHESRAIDGPMLRLLQEAELVIGDVSSKVEHILLSLGIRFGLCPTGTLLIAAQDFVPIQFAKMRILRYQPMGMAPGIEDAAAFQSALAQRIKEALTTSAVDSPVYLALPTLRPARPRTYPDVEGTDGIDDVWAAEDVVTTPKILVIYSHHDSEALKAFQPFLKPLERDGLVRYWDDTLLKSGDDWYAEIEEALAGASVAVLFISQHFLASDFIVREELPRLLAREHAGQLKLLPVFLGPSTVADTDFTFADPQGKPRKTKLDRQQGYGTPQQPLSDLTGSDRQREYWKLSQRIRELAEAAATTAALPEALPANRLTSHQQSSPQATSASRAESIHYELAVQLERRDETLATFLPVPGFARLTLNRDEQKALVAKHLREFVRSDTGRVMALVAYAAPGNLLGSLPEQLQYYLDREAADYAESNWRRLQFPVARQDLFRDLENELKLQLQSDGSEAVRHLLRRHAPNVKGLAKRAVLWLNWGLFGAGADAQPPFTLAQMGEWLRFSSEFLTAHCPDDLRIVSFLAIELDADKHQKLADDLGRQIWQPWCANPLFRLDSLPPLGSVTERDAFMYLLDKRSGCDPSLRQEIGQRLIARTGGEFAQVVALIEEAQNGSWYDLLARLRREQGASPPPDDNDMY</sequence>
<feature type="compositionally biased region" description="Polar residues" evidence="1">
    <location>
        <begin position="754"/>
        <end position="766"/>
    </location>
</feature>
<dbReference type="SUPFAM" id="SSF52200">
    <property type="entry name" value="Toll/Interleukin receptor TIR domain"/>
    <property type="match status" value="1"/>
</dbReference>
<organism evidence="3 4">
    <name type="scientific">Candidatus Accumulibacter affinis</name>
    <dbReference type="NCBI Taxonomy" id="2954384"/>
    <lineage>
        <taxon>Bacteria</taxon>
        <taxon>Pseudomonadati</taxon>
        <taxon>Pseudomonadota</taxon>
        <taxon>Betaproteobacteria</taxon>
        <taxon>Candidatus Accumulibacter</taxon>
    </lineage>
</organism>
<dbReference type="GO" id="GO:0007165">
    <property type="term" value="P:signal transduction"/>
    <property type="evidence" value="ECO:0007669"/>
    <property type="project" value="InterPro"/>
</dbReference>
<keyword evidence="3" id="KW-0675">Receptor</keyword>
<accession>A0A935W329</accession>
<evidence type="ECO:0000259" key="2">
    <source>
        <dbReference type="PROSITE" id="PS50104"/>
    </source>
</evidence>
<dbReference type="EMBL" id="JADJOT010000006">
    <property type="protein sequence ID" value="MBK7953652.1"/>
    <property type="molecule type" value="Genomic_DNA"/>
</dbReference>
<dbReference type="Gene3D" id="3.40.50.10140">
    <property type="entry name" value="Toll/interleukin-1 receptor homology (TIR) domain"/>
    <property type="match status" value="1"/>
</dbReference>
<dbReference type="SMART" id="SM00255">
    <property type="entry name" value="TIR"/>
    <property type="match status" value="1"/>
</dbReference>
<dbReference type="Pfam" id="PF13676">
    <property type="entry name" value="TIR_2"/>
    <property type="match status" value="1"/>
</dbReference>
<feature type="domain" description="TIR" evidence="2">
    <location>
        <begin position="627"/>
        <end position="782"/>
    </location>
</feature>
<comment type="caution">
    <text evidence="3">The sequence shown here is derived from an EMBL/GenBank/DDBJ whole genome shotgun (WGS) entry which is preliminary data.</text>
</comment>
<evidence type="ECO:0000313" key="4">
    <source>
        <dbReference type="Proteomes" id="UP000706151"/>
    </source>
</evidence>
<protein>
    <submittedName>
        <fullName evidence="3">Toll/interleukin-1 receptor domain-containing protein</fullName>
    </submittedName>
</protein>
<dbReference type="InterPro" id="IPR035897">
    <property type="entry name" value="Toll_tir_struct_dom_sf"/>
</dbReference>
<dbReference type="InterPro" id="IPR000157">
    <property type="entry name" value="TIR_dom"/>
</dbReference>
<evidence type="ECO:0000256" key="1">
    <source>
        <dbReference type="SAM" id="MobiDB-lite"/>
    </source>
</evidence>
<reference evidence="3 4" key="1">
    <citation type="submission" date="2020-10" db="EMBL/GenBank/DDBJ databases">
        <title>Connecting structure to function with the recovery of over 1000 high-quality activated sludge metagenome-assembled genomes encoding full-length rRNA genes using long-read sequencing.</title>
        <authorList>
            <person name="Singleton C.M."/>
            <person name="Petriglieri F."/>
            <person name="Kristensen J.M."/>
            <person name="Kirkegaard R.H."/>
            <person name="Michaelsen T.Y."/>
            <person name="Andersen M.H."/>
            <person name="Karst S.M."/>
            <person name="Dueholm M.S."/>
            <person name="Nielsen P.H."/>
            <person name="Albertsen M."/>
        </authorList>
    </citation>
    <scope>NUCLEOTIDE SEQUENCE [LARGE SCALE GENOMIC DNA]</scope>
    <source>
        <strain evidence="3">Fred_18-Q3-R57-64_BAT3C.720</strain>
    </source>
</reference>
<dbReference type="Proteomes" id="UP000706151">
    <property type="component" value="Unassembled WGS sequence"/>
</dbReference>
<evidence type="ECO:0000313" key="3">
    <source>
        <dbReference type="EMBL" id="MBK7953652.1"/>
    </source>
</evidence>
<gene>
    <name evidence="3" type="ORF">IPK02_06615</name>
</gene>
<proteinExistence type="predicted"/>